<gene>
    <name evidence="1" type="ORF">DHETER_LOCUS10338</name>
</gene>
<name>A0ACA9NSQ0_9GLOM</name>
<accession>A0ACA9NSQ0</accession>
<comment type="caution">
    <text evidence="1">The sequence shown here is derived from an EMBL/GenBank/DDBJ whole genome shotgun (WGS) entry which is preliminary data.</text>
</comment>
<protein>
    <submittedName>
        <fullName evidence="1">12632_t:CDS:1</fullName>
    </submittedName>
</protein>
<evidence type="ECO:0000313" key="2">
    <source>
        <dbReference type="Proteomes" id="UP000789702"/>
    </source>
</evidence>
<evidence type="ECO:0000313" key="1">
    <source>
        <dbReference type="EMBL" id="CAG8674615.1"/>
    </source>
</evidence>
<dbReference type="EMBL" id="CAJVPU010020030">
    <property type="protein sequence ID" value="CAG8674615.1"/>
    <property type="molecule type" value="Genomic_DNA"/>
</dbReference>
<proteinExistence type="predicted"/>
<feature type="non-terminal residue" evidence="1">
    <location>
        <position position="85"/>
    </location>
</feature>
<keyword evidence="2" id="KW-1185">Reference proteome</keyword>
<feature type="non-terminal residue" evidence="1">
    <location>
        <position position="1"/>
    </location>
</feature>
<dbReference type="Proteomes" id="UP000789702">
    <property type="component" value="Unassembled WGS sequence"/>
</dbReference>
<reference evidence="1" key="1">
    <citation type="submission" date="2021-06" db="EMBL/GenBank/DDBJ databases">
        <authorList>
            <person name="Kallberg Y."/>
            <person name="Tangrot J."/>
            <person name="Rosling A."/>
        </authorList>
    </citation>
    <scope>NUCLEOTIDE SEQUENCE</scope>
    <source>
        <strain evidence="1">IL203A</strain>
    </source>
</reference>
<organism evidence="1 2">
    <name type="scientific">Dentiscutata heterogama</name>
    <dbReference type="NCBI Taxonomy" id="1316150"/>
    <lineage>
        <taxon>Eukaryota</taxon>
        <taxon>Fungi</taxon>
        <taxon>Fungi incertae sedis</taxon>
        <taxon>Mucoromycota</taxon>
        <taxon>Glomeromycotina</taxon>
        <taxon>Glomeromycetes</taxon>
        <taxon>Diversisporales</taxon>
        <taxon>Gigasporaceae</taxon>
        <taxon>Dentiscutata</taxon>
    </lineage>
</organism>
<sequence length="85" mass="9988">DDSWCKTKRFLSQHFEIYNPELVPDLLVEKYLEETDEMVCLVNMNRYSNNLVRGINIVRCEASQFQKILTITPPPSPPLRNEFIS</sequence>